<gene>
    <name evidence="2" type="ORF">Nepgr_003905</name>
</gene>
<keyword evidence="1" id="KW-1133">Transmembrane helix</keyword>
<dbReference type="Proteomes" id="UP001279734">
    <property type="component" value="Unassembled WGS sequence"/>
</dbReference>
<feature type="transmembrane region" description="Helical" evidence="1">
    <location>
        <begin position="128"/>
        <end position="156"/>
    </location>
</feature>
<organism evidence="2 3">
    <name type="scientific">Nepenthes gracilis</name>
    <name type="common">Slender pitcher plant</name>
    <dbReference type="NCBI Taxonomy" id="150966"/>
    <lineage>
        <taxon>Eukaryota</taxon>
        <taxon>Viridiplantae</taxon>
        <taxon>Streptophyta</taxon>
        <taxon>Embryophyta</taxon>
        <taxon>Tracheophyta</taxon>
        <taxon>Spermatophyta</taxon>
        <taxon>Magnoliopsida</taxon>
        <taxon>eudicotyledons</taxon>
        <taxon>Gunneridae</taxon>
        <taxon>Pentapetalae</taxon>
        <taxon>Caryophyllales</taxon>
        <taxon>Nepenthaceae</taxon>
        <taxon>Nepenthes</taxon>
    </lineage>
</organism>
<feature type="transmembrane region" description="Helical" evidence="1">
    <location>
        <begin position="58"/>
        <end position="81"/>
    </location>
</feature>
<accession>A0AAD3S0D2</accession>
<evidence type="ECO:0000256" key="1">
    <source>
        <dbReference type="SAM" id="Phobius"/>
    </source>
</evidence>
<dbReference type="EMBL" id="BSYO01000003">
    <property type="protein sequence ID" value="GMH02066.1"/>
    <property type="molecule type" value="Genomic_DNA"/>
</dbReference>
<protein>
    <submittedName>
        <fullName evidence="2">Uncharacterized protein</fullName>
    </submittedName>
</protein>
<proteinExistence type="predicted"/>
<name>A0AAD3S0D2_NEPGR</name>
<sequence length="545" mass="60369">MLSTLLMMYTGMGVLTVWAIFPRLRYALPGWAICWKLQSWCSSWYAANGRLAKKNRKFWPANLLTGIFGLKIWGFCCSLTLSALRVDHLAGCCGAELPGSWFRMRCAAACLPYWPTLLSSGFSDLNTFLASCLVGVLIWQVLFCVAGSSCVSGFFWTVHRPRHNPLYPSARNAATSTHCKVLQSTMPNQQQHFGHTNQTGKFPIPKKLPPITIPVTHFLDFLCLLDLASFQDRRFEPMEETGVPRSLTAVAGTVLGMVNRSLGQYDEWHLAGLRFMPSLRYACEKLACFSWPYPGAAPGESSVGPVTLPDNEPEKSTVSARVVLGNPMHDSAQVEGVHEIRSLSAEIFVNGVDLDLTPNSITKLSCKYPQDALDQVCDFGEYYRNACVDIMVVRLCWAGSDLCVVLSVLPVLNGTFGLNSRFGCRGGRTLQAFIVPGMARSGQGYAIAQYGTIGLEFAFRKELWADLPLSRYGFVCRFGFSSRSCLPGCSRLVALSAFHSAIFGLLCWRHFAGVVEWFPMLDGSLSFEWVGYRRITNTAGFVFLL</sequence>
<feature type="transmembrane region" description="Helical" evidence="1">
    <location>
        <begin position="6"/>
        <end position="24"/>
    </location>
</feature>
<keyword evidence="3" id="KW-1185">Reference proteome</keyword>
<keyword evidence="1" id="KW-0812">Transmembrane</keyword>
<dbReference type="AlphaFoldDB" id="A0AAD3S0D2"/>
<reference evidence="2" key="1">
    <citation type="submission" date="2023-05" db="EMBL/GenBank/DDBJ databases">
        <title>Nepenthes gracilis genome sequencing.</title>
        <authorList>
            <person name="Fukushima K."/>
        </authorList>
    </citation>
    <scope>NUCLEOTIDE SEQUENCE</scope>
    <source>
        <strain evidence="2">SING2019-196</strain>
    </source>
</reference>
<comment type="caution">
    <text evidence="2">The sequence shown here is derived from an EMBL/GenBank/DDBJ whole genome shotgun (WGS) entry which is preliminary data.</text>
</comment>
<keyword evidence="1" id="KW-0472">Membrane</keyword>
<evidence type="ECO:0000313" key="2">
    <source>
        <dbReference type="EMBL" id="GMH02066.1"/>
    </source>
</evidence>
<evidence type="ECO:0000313" key="3">
    <source>
        <dbReference type="Proteomes" id="UP001279734"/>
    </source>
</evidence>